<feature type="transmembrane region" description="Helical" evidence="1">
    <location>
        <begin position="95"/>
        <end position="113"/>
    </location>
</feature>
<evidence type="ECO:0000313" key="4">
    <source>
        <dbReference type="Proteomes" id="UP000282656"/>
    </source>
</evidence>
<dbReference type="AlphaFoldDB" id="A0A3A8RA12"/>
<feature type="signal peptide" evidence="2">
    <location>
        <begin position="1"/>
        <end position="31"/>
    </location>
</feature>
<proteinExistence type="predicted"/>
<dbReference type="EMBL" id="RAWM01000009">
    <property type="protein sequence ID" value="RKH72244.1"/>
    <property type="molecule type" value="Genomic_DNA"/>
</dbReference>
<evidence type="ECO:0000313" key="3">
    <source>
        <dbReference type="EMBL" id="RKH72244.1"/>
    </source>
</evidence>
<evidence type="ECO:0000256" key="2">
    <source>
        <dbReference type="SAM" id="SignalP"/>
    </source>
</evidence>
<protein>
    <submittedName>
        <fullName evidence="3">Uncharacterized protein</fullName>
    </submittedName>
</protein>
<keyword evidence="1" id="KW-0812">Transmembrane</keyword>
<evidence type="ECO:0000256" key="1">
    <source>
        <dbReference type="SAM" id="Phobius"/>
    </source>
</evidence>
<dbReference type="InterPro" id="IPR058068">
    <property type="entry name" value="LIC_13387-like"/>
</dbReference>
<dbReference type="OrthoDB" id="121119at2"/>
<keyword evidence="4" id="KW-1185">Reference proteome</keyword>
<gene>
    <name evidence="3" type="ORF">D7X96_05360</name>
</gene>
<feature type="transmembrane region" description="Helical" evidence="1">
    <location>
        <begin position="119"/>
        <end position="138"/>
    </location>
</feature>
<accession>A0A3A8RA12</accession>
<keyword evidence="1" id="KW-0472">Membrane</keyword>
<dbReference type="RefSeq" id="WP_121769153.1">
    <property type="nucleotide sequence ID" value="NZ_RAWM01000009.1"/>
</dbReference>
<feature type="transmembrane region" description="Helical" evidence="1">
    <location>
        <begin position="60"/>
        <end position="83"/>
    </location>
</feature>
<organism evidence="3 4">
    <name type="scientific">Corallococcus interemptor</name>
    <dbReference type="NCBI Taxonomy" id="2316720"/>
    <lineage>
        <taxon>Bacteria</taxon>
        <taxon>Pseudomonadati</taxon>
        <taxon>Myxococcota</taxon>
        <taxon>Myxococcia</taxon>
        <taxon>Myxococcales</taxon>
        <taxon>Cystobacterineae</taxon>
        <taxon>Myxococcaceae</taxon>
        <taxon>Corallococcus</taxon>
    </lineage>
</organism>
<dbReference type="NCBIfam" id="NF047765">
    <property type="entry name" value="LIC_13387_fam"/>
    <property type="match status" value="1"/>
</dbReference>
<comment type="caution">
    <text evidence="3">The sequence shown here is derived from an EMBL/GenBank/DDBJ whole genome shotgun (WGS) entry which is preliminary data.</text>
</comment>
<sequence length="153" mass="16489">MPLKRYFTPFRCATYLLLLYCAAHTAGGMLAQASLGAEADAVFAQMKSVSFDFNGAASTWYGFWFGFGMMVSVFLVLSAVIAWQLDNVPVDSWRAVSGMAWALAVAHAVTALLSWKYFFMGPTVFGIAITLLMAVGTYRKGARVAAARTAMGG</sequence>
<feature type="chain" id="PRO_5017237497" evidence="2">
    <location>
        <begin position="32"/>
        <end position="153"/>
    </location>
</feature>
<keyword evidence="1" id="KW-1133">Transmembrane helix</keyword>
<reference evidence="4" key="1">
    <citation type="submission" date="2018-09" db="EMBL/GenBank/DDBJ databases">
        <authorList>
            <person name="Livingstone P.G."/>
            <person name="Whitworth D.E."/>
        </authorList>
    </citation>
    <scope>NUCLEOTIDE SEQUENCE [LARGE SCALE GENOMIC DNA]</scope>
    <source>
        <strain evidence="4">AB047A</strain>
    </source>
</reference>
<dbReference type="Proteomes" id="UP000282656">
    <property type="component" value="Unassembled WGS sequence"/>
</dbReference>
<name>A0A3A8RA12_9BACT</name>
<keyword evidence="2" id="KW-0732">Signal</keyword>